<dbReference type="EMBL" id="VTPC01002180">
    <property type="protein sequence ID" value="KAF2900460.1"/>
    <property type="molecule type" value="Genomic_DNA"/>
</dbReference>
<gene>
    <name evidence="2" type="ORF">ILUMI_05725</name>
</gene>
<dbReference type="OrthoDB" id="6698038at2759"/>
<reference evidence="2" key="1">
    <citation type="submission" date="2019-08" db="EMBL/GenBank/DDBJ databases">
        <title>The genome of the North American firefly Photinus pyralis.</title>
        <authorList>
            <consortium name="Photinus pyralis genome working group"/>
            <person name="Fallon T.R."/>
            <person name="Sander Lower S.E."/>
            <person name="Weng J.-K."/>
        </authorList>
    </citation>
    <scope>NUCLEOTIDE SEQUENCE</scope>
    <source>
        <strain evidence="2">TRF0915ILg1</strain>
        <tissue evidence="2">Whole body</tissue>
    </source>
</reference>
<protein>
    <submittedName>
        <fullName evidence="2">Uncharacterized protein</fullName>
    </submittedName>
</protein>
<accession>A0A8K0DH46</accession>
<feature type="compositionally biased region" description="Basic and acidic residues" evidence="1">
    <location>
        <begin position="1"/>
        <end position="14"/>
    </location>
</feature>
<sequence>MDRSLKSSGDEGRRAGVYSPITFQDVARRSIASSPIKDSSSAKGSRSNSTSAIIYTANNSIVGSPSKIFGCVVNDNGEYNLDESFPMVNSKSSNQVNSNYRKSKTPPKVGRSKSEVGFPKDPPAILVKKSSDNQFKSKHSTTTQPNYCCKCNINQQTNGHNHSNRTPSSKSDGDLVGMNQNHLLNTVPSSYSQNFKSHYPQECCTGFGSGRHRLQSNACVIV</sequence>
<feature type="compositionally biased region" description="Low complexity" evidence="1">
    <location>
        <begin position="88"/>
        <end position="99"/>
    </location>
</feature>
<dbReference type="AlphaFoldDB" id="A0A8K0DH46"/>
<evidence type="ECO:0000256" key="1">
    <source>
        <dbReference type="SAM" id="MobiDB-lite"/>
    </source>
</evidence>
<evidence type="ECO:0000313" key="2">
    <source>
        <dbReference type="EMBL" id="KAF2900460.1"/>
    </source>
</evidence>
<dbReference type="Proteomes" id="UP000801492">
    <property type="component" value="Unassembled WGS sequence"/>
</dbReference>
<comment type="caution">
    <text evidence="2">The sequence shown here is derived from an EMBL/GenBank/DDBJ whole genome shotgun (WGS) entry which is preliminary data.</text>
</comment>
<name>A0A8K0DH46_IGNLU</name>
<feature type="region of interest" description="Disordered" evidence="1">
    <location>
        <begin position="1"/>
        <end position="20"/>
    </location>
</feature>
<proteinExistence type="predicted"/>
<evidence type="ECO:0000313" key="3">
    <source>
        <dbReference type="Proteomes" id="UP000801492"/>
    </source>
</evidence>
<feature type="region of interest" description="Disordered" evidence="1">
    <location>
        <begin position="85"/>
        <end position="124"/>
    </location>
</feature>
<organism evidence="2 3">
    <name type="scientific">Ignelater luminosus</name>
    <name type="common">Cucubano</name>
    <name type="synonym">Pyrophorus luminosus</name>
    <dbReference type="NCBI Taxonomy" id="2038154"/>
    <lineage>
        <taxon>Eukaryota</taxon>
        <taxon>Metazoa</taxon>
        <taxon>Ecdysozoa</taxon>
        <taxon>Arthropoda</taxon>
        <taxon>Hexapoda</taxon>
        <taxon>Insecta</taxon>
        <taxon>Pterygota</taxon>
        <taxon>Neoptera</taxon>
        <taxon>Endopterygota</taxon>
        <taxon>Coleoptera</taxon>
        <taxon>Polyphaga</taxon>
        <taxon>Elateriformia</taxon>
        <taxon>Elateroidea</taxon>
        <taxon>Elateridae</taxon>
        <taxon>Agrypninae</taxon>
        <taxon>Pyrophorini</taxon>
        <taxon>Ignelater</taxon>
    </lineage>
</organism>
<keyword evidence="3" id="KW-1185">Reference proteome</keyword>